<dbReference type="AlphaFoldDB" id="A0A061D077"/>
<name>A0A061D077_BABBI</name>
<organism evidence="1 2">
    <name type="scientific">Babesia bigemina</name>
    <dbReference type="NCBI Taxonomy" id="5866"/>
    <lineage>
        <taxon>Eukaryota</taxon>
        <taxon>Sar</taxon>
        <taxon>Alveolata</taxon>
        <taxon>Apicomplexa</taxon>
        <taxon>Aconoidasida</taxon>
        <taxon>Piroplasmida</taxon>
        <taxon>Babesiidae</taxon>
        <taxon>Babesia</taxon>
    </lineage>
</organism>
<gene>
    <name evidence="1" type="ORF">BBBOND_0103860</name>
</gene>
<evidence type="ECO:0000313" key="2">
    <source>
        <dbReference type="Proteomes" id="UP000033188"/>
    </source>
</evidence>
<reference evidence="2" key="1">
    <citation type="journal article" date="2014" name="Nucleic Acids Res.">
        <title>The evolutionary dynamics of variant antigen genes in Babesia reveal a history of genomic innovation underlying host-parasite interaction.</title>
        <authorList>
            <person name="Jackson A.P."/>
            <person name="Otto T.D."/>
            <person name="Darby A."/>
            <person name="Ramaprasad A."/>
            <person name="Xia D."/>
            <person name="Echaide I.E."/>
            <person name="Farber M."/>
            <person name="Gahlot S."/>
            <person name="Gamble J."/>
            <person name="Gupta D."/>
            <person name="Gupta Y."/>
            <person name="Jackson L."/>
            <person name="Malandrin L."/>
            <person name="Malas T.B."/>
            <person name="Moussa E."/>
            <person name="Nair M."/>
            <person name="Reid A.J."/>
            <person name="Sanders M."/>
            <person name="Sharma J."/>
            <person name="Tracey A."/>
            <person name="Quail M.A."/>
            <person name="Weir W."/>
            <person name="Wastling J.M."/>
            <person name="Hall N."/>
            <person name="Willadsen P."/>
            <person name="Lingelbach K."/>
            <person name="Shiels B."/>
            <person name="Tait A."/>
            <person name="Berriman M."/>
            <person name="Allred D.R."/>
            <person name="Pain A."/>
        </authorList>
    </citation>
    <scope>NUCLEOTIDE SEQUENCE [LARGE SCALE GENOMIC DNA]</scope>
    <source>
        <strain evidence="2">Bond</strain>
    </source>
</reference>
<dbReference type="OrthoDB" id="341898at2759"/>
<dbReference type="EMBL" id="LK391707">
    <property type="protein sequence ID" value="CDR94073.1"/>
    <property type="molecule type" value="Genomic_DNA"/>
</dbReference>
<proteinExistence type="predicted"/>
<dbReference type="GeneID" id="24562614"/>
<accession>A0A061D077</accession>
<dbReference type="STRING" id="5866.A0A061D077"/>
<keyword evidence="2" id="KW-1185">Reference proteome</keyword>
<protein>
    <submittedName>
        <fullName evidence="1">Uncharacterized protein</fullName>
    </submittedName>
</protein>
<evidence type="ECO:0000313" key="1">
    <source>
        <dbReference type="EMBL" id="CDR94073.1"/>
    </source>
</evidence>
<dbReference type="VEuPathDB" id="PiroplasmaDB:BBBOND_0103860"/>
<dbReference type="RefSeq" id="XP_012766259.1">
    <property type="nucleotide sequence ID" value="XM_012910805.1"/>
</dbReference>
<dbReference type="Proteomes" id="UP000033188">
    <property type="component" value="Chromosome 1"/>
</dbReference>
<dbReference type="OMA" id="MNSSKVC"/>
<sequence length="244" mass="28345">MLRRFTRLIRAVERDQNFVQLQYSLLQEFEADPEHGGPAFRKVVEGAISALSTIKSPDAPAKLNAECVLLLEEVATYCRTAYPWPLVKLLLLVVWSHAFDELYEMEQAFTGTIYSKQEYYEERRAALELLFNFRKPPMTLQRLAEIPLRQTYMTVSKLVHAYRKVMLVRPLTDKEVGVQFSLTSEPSEEADMEALKPVEAALSSWFEVIKDPRGYQWHDDYWLGFWETKPEEEPPGPVKRPLEA</sequence>
<dbReference type="KEGG" id="bbig:BBBOND_0103860"/>